<keyword evidence="1" id="KW-0732">Signal</keyword>
<evidence type="ECO:0008006" key="4">
    <source>
        <dbReference type="Google" id="ProtNLM"/>
    </source>
</evidence>
<evidence type="ECO:0000256" key="1">
    <source>
        <dbReference type="SAM" id="SignalP"/>
    </source>
</evidence>
<organism evidence="2 3">
    <name type="scientific">Nonomuraea insulae</name>
    <dbReference type="NCBI Taxonomy" id="1616787"/>
    <lineage>
        <taxon>Bacteria</taxon>
        <taxon>Bacillati</taxon>
        <taxon>Actinomycetota</taxon>
        <taxon>Actinomycetes</taxon>
        <taxon>Streptosporangiales</taxon>
        <taxon>Streptosporangiaceae</taxon>
        <taxon>Nonomuraea</taxon>
    </lineage>
</organism>
<evidence type="ECO:0000313" key="3">
    <source>
        <dbReference type="Proteomes" id="UP001596058"/>
    </source>
</evidence>
<dbReference type="RefSeq" id="WP_379524520.1">
    <property type="nucleotide sequence ID" value="NZ_JBHSPA010000117.1"/>
</dbReference>
<name>A0ABW1DC25_9ACTN</name>
<gene>
    <name evidence="2" type="ORF">ACFPZ3_65720</name>
</gene>
<evidence type="ECO:0000313" key="2">
    <source>
        <dbReference type="EMBL" id="MFC5835111.1"/>
    </source>
</evidence>
<feature type="chain" id="PRO_5045575709" description="Spore-associated protein A" evidence="1">
    <location>
        <begin position="28"/>
        <end position="145"/>
    </location>
</feature>
<proteinExistence type="predicted"/>
<sequence length="145" mass="15114">MSKIRTALSVSVLAVTMSALTATPASADDPASKPKSVTTCKTKANVKVCLTVHKATNVVKATVSYSKSTKHCVNGELVIFRPKHKSFASSGNFNLGNTKCSTNGSSATKSKSISGKGIGKGQYIASFRVGGNMFAELSAVSYTWS</sequence>
<comment type="caution">
    <text evidence="2">The sequence shown here is derived from an EMBL/GenBank/DDBJ whole genome shotgun (WGS) entry which is preliminary data.</text>
</comment>
<protein>
    <recommendedName>
        <fullName evidence="4">Spore-associated protein A</fullName>
    </recommendedName>
</protein>
<reference evidence="3" key="1">
    <citation type="journal article" date="2019" name="Int. J. Syst. Evol. Microbiol.">
        <title>The Global Catalogue of Microorganisms (GCM) 10K type strain sequencing project: providing services to taxonomists for standard genome sequencing and annotation.</title>
        <authorList>
            <consortium name="The Broad Institute Genomics Platform"/>
            <consortium name="The Broad Institute Genome Sequencing Center for Infectious Disease"/>
            <person name="Wu L."/>
            <person name="Ma J."/>
        </authorList>
    </citation>
    <scope>NUCLEOTIDE SEQUENCE [LARGE SCALE GENOMIC DNA]</scope>
    <source>
        <strain evidence="3">CCUG 53903</strain>
    </source>
</reference>
<dbReference type="EMBL" id="JBHSPA010000117">
    <property type="protein sequence ID" value="MFC5835111.1"/>
    <property type="molecule type" value="Genomic_DNA"/>
</dbReference>
<feature type="signal peptide" evidence="1">
    <location>
        <begin position="1"/>
        <end position="27"/>
    </location>
</feature>
<keyword evidence="3" id="KW-1185">Reference proteome</keyword>
<dbReference type="Proteomes" id="UP001596058">
    <property type="component" value="Unassembled WGS sequence"/>
</dbReference>
<accession>A0ABW1DC25</accession>